<feature type="compositionally biased region" description="Low complexity" evidence="1">
    <location>
        <begin position="84"/>
        <end position="94"/>
    </location>
</feature>
<proteinExistence type="predicted"/>
<feature type="region of interest" description="Disordered" evidence="1">
    <location>
        <begin position="5358"/>
        <end position="5378"/>
    </location>
</feature>
<evidence type="ECO:0000313" key="2">
    <source>
        <dbReference type="EMBL" id="OGD74549.1"/>
    </source>
</evidence>
<dbReference type="Proteomes" id="UP000176191">
    <property type="component" value="Unassembled WGS sequence"/>
</dbReference>
<name>A0A1F5F4J5_9BACT</name>
<accession>A0A1F5F4J5</accession>
<sequence length="6944" mass="768728">MSAKKAHLLWWHKLEKILLIIAVLGAATIPLALQNRSVNRLFISLPSRFSQLNLFQPLSINKIIDDESCKTGYTWYDGKGCVKDSSTTTNTSTPPKKPSDDKPPRKPPKPPTSTTSTSTTTTTGASCEGGSKDVKVKDGQYAYSGGVDKNGDYLCWQCRNGTWVDSGTCKKLHETGANVVAPPPGTAENEEGGKRRQNCSVKEGSTYVTVGDGTVRADGKKCHDGKWVDPANYTLPDYVKTETSITEDIKTDETSAAPALISGGTDACSTSYTNSSGAMVYVTVPHGESALGGANIDGTAVKICKDGEFVPCNDANRADTPGVTDCTTPTVKAGYMTTGDPSKATCVMGGGYQLPAGRAVSGADGTQVCKNGSMVAIPVSVNNVGDFLMGTDSGSSAANLALMTDLCKSYGQTNCTGSGLTTFATGWLSQADPTYAAQVTHQQEVIKLFDIATGRADPATTATLAKDCQTKLGHPCTDAELSTFALSTLQTVDPTAYSQAQKSIAETAKIQEEINVVYTFYLNPDDPAAKKDIQALCQAEKKASCSDSTLLTFAQDQLQVYDPSGKLLQDANATKEDQTYFNVALNNGTTLEKSAIKQDCLRENTTAYRKDNDTPINDCDTSQGLSDYAASSLALTDPEISAQINDIQNANDLLYNQLNTCRHKFQDWDTDCAVDENGHIVKVDYDHLNNVTLDPTTHAPASLGTRKLSVFSAPEPCGGFGEVCCLDAENQDALFKDTNATSACATGTSCQGGDTNFTGAGFEYGRCEVDVNANRSYATTALIEDRIAKGADSESINKIITYNDHYNTLGRSYSNEAYVSQLNQTTSSLCDSSCGSGGICAYSDQTKKYSCQQLSGDSLNQAYGQAIANLPPSNTDPSSGGLNQDCYRPTWFHIGSGSCDNDYLACENGKCQISDTGQSLLTVNSISKTPETLALNLATVNSDVSNLATYISTTPSLAATGCNQSYSTYKQNGSCWICWDSGVSSIQAAPDPSYCDNPQMASTLPGKSCAESGGYCSNSDLSSSNGYALDSGAKDCPPGMSCHIKNTNYQSTLIDKVNDIETSWINEPCFEDEQSNLTYTGEKRSCYQDLQCVNNKCVTPISAAFLPQFQEGLIAHDLRTNPVINAIPLGNFLVDHIVAPITAAIDPRYYQASSIQADIAHGLVNNAMAVPEIKMELPENFILNTLETISGDAKVLYGVNTLDDINSGSSPNVGGSFIYKTLAGLSLFTGAWTERYVPMGFRSGADIPAGAPIDNAFYGYASTWANDDASFGEKLLATSNFGIEISFTVGDFLTLGTESLFTKGSALARSSAIKVAGKTATDTVGEKILLGVSKTLSAPKVWGGAIEKSIGRGLTQVFADTGISAGSRFLTSKLVTGVAQIGTGLGLSGISNTYAAKWVAQGVGTLASTIGIKNNDTIITKIVKDAGLTADNILAKNTPDLFNSALTAGFKGTPEEFAATLSQKVIQNSPTSLINPLKSSDSLQTPVLKDLQAGVALSDTAQANLILDLSATHGLPPDDLKSILHILDFAEKSGITLTDDTITPFVKTFTDLSSSFVSNGPFSRSAIETLAGNNNLSESLTRQLTLALETSRSPLIMPITRSLNPLEPSTFLKPQEVVTESNLIARLQESGLSTAQAANLSATILHNTSGGLPPASKLANITPPPKTTPSTTSLSDAFDQKEVKRVRLSSQDNLSRVERTWDSTARSRSSGEMYRLSSTNITDPIRLQQVESFNKLLDDFEGAVGYHLYPEQVDTLLSSDVISQLKKLDGTSLAGKTDAVTRILSVKEPRSLSLFKSATEAQDFVNTQVLSDSGRKFYSGQNANVIYLDNQRGFLSVDLTSPHFDLKSAQALSPEETLRLLNASTTNPNSSRLVFVSDRPSATWTRLGGNTDPSASWFDRLRGRGNPTQNGQIMQQITQGKHGSFLVIPDEIGDDIMGNFAISGSGKALSQVTDPKLLGGLKTGRDAVSIFTDISEGGTHKKLIDARLTELKEGYNESSLFRTVGPNQVVPKDTLTHANSLAEIIDQSLRKTNSTNTQLGEELSSLAAKLQDPKTSETAIGELDGILSKASSNTNLARRENNLLTNLSFRKTNLQDDWVQLNRRVGTDFSQEGNDLVLRKARSTTGERLSSTSQLITFYGHGPDMLEAYRPYLLEGADLIDPSRLPKLSQIEISPHQSQMQVVDLYREMQNAGHTLRGFDATPDTAAHLLGVNVTSIATLPAPTKFVNNADRDFLAKSIATNRKLNYAHQASAIGFPSSNADMAADLQAIVKAAEKEGVPYKTVIVAQYAQKPNGEMIEEYLQYSVKDGKIDYAGRIKLDDGKAWNDSIQKILAGNDPNVKPNDLLIGYLGRERAVDLKVTANHGKIRWSNFVDGTGSSAPTSEQMEQLIRRNRLVADPNNLSRLSEADQAFAQEFDLYLRSTATDLTPNNVMTDYFQKNHYQHLSNMRLDDLTRNLARAPEQALDSLDNIGKSLGLSPQDTKKLAALRTQLNSKASQFNGLMNSSISREPLEGDRLYAEIYRRADASNRQILSYADQITRTLNLSDSNQKLLRQALHIDQPLPPLGDFLAELARPTKRLTPAASFGPADQLMAFAQSNSTHPSSLAQYRAATSQYLATTAPPAAAAPRALTPTTPSSIGSRLSQFFRNLSDSFSSLRLPSFNSGNLTANLPNLSRTTNNLAFAARQEQLFNPTTLTFPRGVDLATGKFNLGTYLTSFVLPTSSWHALNRTLSDLQSGTLTTDEAVAQIADLPLPTERVKLITNATYTTYPTPTTPAINTELPYESQISQFLTGYPIQDTQKLINKLLEDQTKILADTKLLAPELRRTNPQKYLDTIRSVAAQHNIPIKSFDEIPDQFKNDIPATNAFYDDAWGTNTVYVKNPSSLDPTELGKLAHETVHALDYRLHPELSIEVKEYRAYISEYNLNSLVTDSLEEAQKTLTFIFGDKSIAGSVRGYLNQNNITKMPWENTTRQSPNSPTPPQTPITPQAQPPSPPINPHAVASTPNTDRWLTYLQNQITQYAEPIPQDYPRLIDRLNRLQKAGIDLEDIDPTDPVANFFDSNKLEDAITSAETINAEKIKTIPLSPAPTATNPLTTLSNQALQAGMNLGDVMVTRFNQILEETAWGEVIIERNHAAIMTYLEQGRFLNPAVDVSQEELVEITDTSIDEEFANILSGKVHSKDLPTQLSNPSILSLKLLELQLHSASFDQEGSNIILQRDSSLLMLDQSQRHGIYREGQYSSGVELFIPGEQPLTRIHSHPVGTLEQNAIESRGQNIDPELLNRIGDLPSTTDLTFLLQKGSPEKDFSCNSIIVVGPNTTTLIARTPETPAFIEYDQNERHKLLEELEALGSPDGDIISQQASKIRDILNKYHLVAYSIPLNPDTPFSSWERINTPQVNPATVSFQTTTSPLHRNTYLSGNEFNTTNSKQSNLFLQTFSDFILSGGDYDYLSPTVPATILSIPPGTPSQTIITINGVTQPLSEFASVNTDDLYIGLKYGDVLTFGNLTIQFPANPPSNQEEFILSWTIQNNDPNDLSSQLSNISLLNNTEKKAALTQFKENLSTRYQQLQSLYQNINLIISQQPTISRNELLNLTLIKAKETNLSTFEINNFLYGINALYNDQIDVVSLLKTYPDPKLLWKYIFGFLPQGEIKVITSYGKLTLHSSNSEDFAKAYAKQFNILNPRLTDISESYGGFHARIGRYSVSVLNMETYNTVDVLKHESQHAQFSTLTPTLRTNQLSPIEQSRLKSIEAEIIQLAQSPFSETSSFDTLTTTFPFTPGNLQYFQKFLDFYQEDYTGIITTTNNQITVTLTLLKGKTWGPLFDYLSVEEGDANFNFLPEVTTRLENLIAEYIFLQRKSGEYQIANELLAQIAGETNPDWPTAFESMFYYLSRINGGYDFLYDKTMENVFPESSILSQLEQNVSSNPNIITKTPQTSLFALLLHQATIDSFRKYYYSRQSITIPSSSGPITKIINPTQYNLVNNGLNAYKTIRDLGYSQESTLLLLQSVRLAHWPNLARRLASLSPFPISETTPQDSTNPLPTLTTQLSDIGLKAGLVITSQVDQLVSPSITAPSIPTDLPETITLLPTGTISISQLHPHEFGYFPDAVAALTELLSQGTHIDPIEITLYNGKVYTFDGANRVMTALKQGKTDIEYIFTPFDQLPRNKQINIRSIEQTGYNVIDVAVPTKYNDSFPQHTIQYNFSKIRPADNTPTPLTNEIMASSPIFDNFMARLNSLDIREEHLEEIRASLSQKSNIEEFIHELDQLISYLESIDLGTYSIGVTIKNLSYSDSLTNVLPKLKRTWETIESLENIASNRKIQHFDYFLRFRVVGDNLSKLITFYNDTIELLKNQNVDSEYILMALDKTSNEIEQYQADLRDIDKYLGESSDLPNNIRLKTKFSATMTPKDQGAYFQSRKNSIFNKYLKYLNNDFGDHLLRKLTPNDQLILQEILSKTQEALISLGIDPALMPFPNQFIFADLTPQFLDRNRQKYVEKRIGGGETDAYGTTIEINLPTDMGLLDQQAQAIIIHEISHFITKKVIQFNPNPRKNTYDLIQSGFMKYVNNRELKGAGEEAMADLFAAYVMHNSGITFATPYELDNAFMLSMIETIRDRSSMSALEAFKRLFVAKTELDYSVFKDLVSIFGNDFVRTLNTTLEPTYNRDATDEQKAEIIRQLAKLGGFESRFMELYSAHQNGKIIDISDIIPEINVRIVNRDISIDTQTTPQTALDSFLGRTAGIIANPEDTNWLNNLIERLISVFRSPNSTFPFSSSALSQVSSTLSQDVVPLDDNSELIFYRTGSALSHYQPAIDISAALNQTPDPLNLLAKLYQSPSLEDALTLIKTTLREHGVEIVTNPLDEQYHNLVSPDSFNKNINDASSSLANFYADGTMRITDDNGTEYGFTPNDSIPRSYIFLHPEFSTLPLPLQLKTLAHETGHFLEEMVLPGKSETIDNISGTIHPSSEYLSSLYGAHAALVNINFGIDPQNSGLAGQLILNDKILGHPLNYLTVPPQPILPKLTSNFTQYQPLPISETTPQTALNTSLDRTIDAIDTSSGTDLPLIINSNKTIIVGEQHVKNSLDPKSELDFKNGLDQSQIIVVEFESIKGNPYSQASSEKRFMQTAQEHAINTNKELIILNNEISDRYKLWLDSKIDISRADFAFMFGIHILQNDLANNLPLEESRRKILELYTNYFLGDSGYANQLTNAVFDSIFASTEIDEAKEISTLVLNFVKLDALARENFYQSRIKQVRDANPDKNILAVVGKSHALPISNTLTDGSLTIINTQLQDEINSVLLKIKQRIKFDQITSQVTPQTALDTLLGRTIGISAFPDFSNLKDFGKNLGTKFLNSAPIRTIQPADNSSPQSPTAPSLSTRAHTWMSDRYQNYKLNQWKNRLGDVLTAEQKDEVINTLKAKPNGDKLIRILVSPRSPQKYLTNYSFNDSNIITALIDVVTLANTIQTVQPTIDTQGLLNELLNGYSGIDFTKISPYSSQLASIVLGKNAYGVSQLFKALSNPDLDLSTTIPPLIKLSQILADTGSTDTWDLTNLIGEKPTQSTLDLLVANSSTLEQILRTIPTKNIWTKVIDDAFLFPALNSLTNQANATDHFSNLSLYIDELVKTSRTFNKRFRSHYSGEVLVAGLKSSDLTTYLHRLQNLTSPQHNRTLSIFNAIYNLGNTNPANKPADYLDDRVVETLRVLTLNDNVDNTLNFLDTITQQANNLPLAKDSFEKQVYLLETLKIINLNNFAPDRIFWIVNLLKEEPNLSRFMIYPQALKVWATMDNDEQFTAWFESLKNSSNTLSVLELSAQDPTLATETLEAARKLETEFEVNVPELIEKKYTQRQIIQLALNLTTLSTNLLTSFSPLTQNLIIEAIIKDSHSLAISQIISSQQSEFSLFFKDTDDLNKIESKIALFSEYSNSPESLLEINHVILANIYQKYQLNPAQIPLNLPLTTTIALENLLARLPQPVSSIDKFDPEIKQYLQALFPKLNNNQIDTIIRTINFVANPLTLLTLTSYNQSYGQFILDHDTDTTLITNVLGLVVHKYQDRPEQIFSQAQLVFDFFNQSPAILQDIDYLGIIVDHLGTTFDWSNLASLLSNNTVSKVNLVDLESIPQALEIVSQYHSSSIPTSPISAVAHLAGYMIDHNQIEAAYKLFDSHMGEKNFSTEEFLTFLPPEQVKFWTSIINSSGIKQYLIEEQVNGYQYYQQRFLQEDSDSAIKALIISDLTTSDKTYAARQFFPFELMNRYRNIFDLLPPTVQQFWRTFYYHNSFASENVFPHGTAYSDFLTYYQNLNPDQIIALILTKRTPSLSWPATQLWNLFEGDINDNVITHISDPTIRRYWAIISQSPTTRDFLLSLDWNYFAQELVNLTPEEIHLISQSPVYLPDNPLNQDEIAQLLNFREQLLSHQYRLLDIKQSTLNKLFNSSDPDENGSRFGQFMNWIHLNTVDSRTRTPLGLMSWRIYQQILKGKPFTNPIEFINLCGRVNDHITQQLRELTEDNFSPPLNYRVSLGSEIEVVNNGLQRTGLFSLEDYIELKRLQNQHKTTGSASLDLMESAMDKLTLTYYQQIKQAVQEYQQDTKYLDSLQVGKGLDGTHEFANYPVADYRLLIWEISELEQLGFLSLHPQILQWIGERGIHITISGEKGISLDENSILLQNSLLGTGYAATPLNGQGGIQDVEEKELANTVTVSGKELTINYSISRGMFIRERPGVPDIFTQKYVNNVEFRVNSLSSLTNLEKTFKAYNRLSIPLMTYQRYKSLINEKQLLQNINDFIDDPSLIETILADDYNGFLLPEIQNPLDRKLILIWAYYRVKSIYGFEKYQRSGILPSPLNKPSSKQLILMEAELGQIFPTTEEGSSRLLEDAYASYHNPPPKNTLPWFMQNLVNETISAVERSFKNISTTTSPDFIQQLTALGKSLAEPIQQFIETQTSQTSYLD</sequence>
<feature type="compositionally biased region" description="Pro residues" evidence="1">
    <location>
        <begin position="2978"/>
        <end position="2998"/>
    </location>
</feature>
<feature type="compositionally biased region" description="Polar residues" evidence="1">
    <location>
        <begin position="5361"/>
        <end position="5378"/>
    </location>
</feature>
<dbReference type="EMBL" id="MFAK01000033">
    <property type="protein sequence ID" value="OGD74549.1"/>
    <property type="molecule type" value="Genomic_DNA"/>
</dbReference>
<organism evidence="2 3">
    <name type="scientific">Candidatus Collierbacteria bacterium RIFOXYA2_FULL_46_10</name>
    <dbReference type="NCBI Taxonomy" id="1817726"/>
    <lineage>
        <taxon>Bacteria</taxon>
        <taxon>Candidatus Collieribacteriota</taxon>
    </lineage>
</organism>
<gene>
    <name evidence="2" type="ORF">A2228_01635</name>
</gene>
<feature type="region of interest" description="Disordered" evidence="1">
    <location>
        <begin position="2968"/>
        <end position="3005"/>
    </location>
</feature>
<reference evidence="2 3" key="1">
    <citation type="journal article" date="2016" name="Nat. Commun.">
        <title>Thousands of microbial genomes shed light on interconnected biogeochemical processes in an aquifer system.</title>
        <authorList>
            <person name="Anantharaman K."/>
            <person name="Brown C.T."/>
            <person name="Hug L.A."/>
            <person name="Sharon I."/>
            <person name="Castelle C.J."/>
            <person name="Probst A.J."/>
            <person name="Thomas B.C."/>
            <person name="Singh A."/>
            <person name="Wilkins M.J."/>
            <person name="Karaoz U."/>
            <person name="Brodie E.L."/>
            <person name="Williams K.H."/>
            <person name="Hubbard S.S."/>
            <person name="Banfield J.F."/>
        </authorList>
    </citation>
    <scope>NUCLEOTIDE SEQUENCE [LARGE SCALE GENOMIC DNA]</scope>
</reference>
<protein>
    <submittedName>
        <fullName evidence="2">Uncharacterized protein</fullName>
    </submittedName>
</protein>
<comment type="caution">
    <text evidence="2">The sequence shown here is derived from an EMBL/GenBank/DDBJ whole genome shotgun (WGS) entry which is preliminary data.</text>
</comment>
<evidence type="ECO:0000313" key="3">
    <source>
        <dbReference type="Proteomes" id="UP000176191"/>
    </source>
</evidence>
<feature type="region of interest" description="Disordered" evidence="1">
    <location>
        <begin position="84"/>
        <end position="131"/>
    </location>
</feature>
<feature type="compositionally biased region" description="Low complexity" evidence="1">
    <location>
        <begin position="112"/>
        <end position="123"/>
    </location>
</feature>
<evidence type="ECO:0000256" key="1">
    <source>
        <dbReference type="SAM" id="MobiDB-lite"/>
    </source>
</evidence>